<organism evidence="4 5">
    <name type="scientific">Waterburya agarophytonicola KI4</name>
    <dbReference type="NCBI Taxonomy" id="2874699"/>
    <lineage>
        <taxon>Bacteria</taxon>
        <taxon>Bacillati</taxon>
        <taxon>Cyanobacteriota</taxon>
        <taxon>Cyanophyceae</taxon>
        <taxon>Pleurocapsales</taxon>
        <taxon>Hyellaceae</taxon>
        <taxon>Waterburya</taxon>
        <taxon>Waterburya agarophytonicola</taxon>
    </lineage>
</organism>
<evidence type="ECO:0000313" key="4">
    <source>
        <dbReference type="EMBL" id="MCC0177775.1"/>
    </source>
</evidence>
<dbReference type="SUPFAM" id="SSF52402">
    <property type="entry name" value="Adenine nucleotide alpha hydrolases-like"/>
    <property type="match status" value="1"/>
</dbReference>
<dbReference type="PRINTS" id="PR01438">
    <property type="entry name" value="UNVRSLSTRESS"/>
</dbReference>
<feature type="compositionally biased region" description="Acidic residues" evidence="2">
    <location>
        <begin position="159"/>
        <end position="170"/>
    </location>
</feature>
<dbReference type="Pfam" id="PF00582">
    <property type="entry name" value="Usp"/>
    <property type="match status" value="1"/>
</dbReference>
<dbReference type="Proteomes" id="UP000729733">
    <property type="component" value="Unassembled WGS sequence"/>
</dbReference>
<comment type="caution">
    <text evidence="4">The sequence shown here is derived from an EMBL/GenBank/DDBJ whole genome shotgun (WGS) entry which is preliminary data.</text>
</comment>
<dbReference type="RefSeq" id="WP_229640840.1">
    <property type="nucleotide sequence ID" value="NZ_JADWDC010000028.1"/>
</dbReference>
<sequence>MLNKILVALDYSETSQTVFNSALSLAKTTGAELMIMHILGEDEPNYPVIPSYTYYPVLDDYDYNLYQKRYQDYKQEGIKFLQQKNKEAQAASIKSEFVQLTGNPGREICKLANTWSADIILVGSRGLKGLKEMFLGSVSNYVTHHAPCSVLIIRTSIENESEPTSSEEAETDRQSIPTN</sequence>
<proteinExistence type="inferred from homology"/>
<protein>
    <submittedName>
        <fullName evidence="4">Universal stress protein</fullName>
    </submittedName>
</protein>
<feature type="region of interest" description="Disordered" evidence="2">
    <location>
        <begin position="159"/>
        <end position="179"/>
    </location>
</feature>
<evidence type="ECO:0000259" key="3">
    <source>
        <dbReference type="Pfam" id="PF00582"/>
    </source>
</evidence>
<evidence type="ECO:0000256" key="2">
    <source>
        <dbReference type="SAM" id="MobiDB-lite"/>
    </source>
</evidence>
<dbReference type="InterPro" id="IPR014729">
    <property type="entry name" value="Rossmann-like_a/b/a_fold"/>
</dbReference>
<name>A0A964FFH3_9CYAN</name>
<dbReference type="PANTHER" id="PTHR46268">
    <property type="entry name" value="STRESS RESPONSE PROTEIN NHAX"/>
    <property type="match status" value="1"/>
</dbReference>
<feature type="domain" description="UspA" evidence="3">
    <location>
        <begin position="1"/>
        <end position="154"/>
    </location>
</feature>
<keyword evidence="5" id="KW-1185">Reference proteome</keyword>
<comment type="similarity">
    <text evidence="1">Belongs to the universal stress protein A family.</text>
</comment>
<evidence type="ECO:0000313" key="5">
    <source>
        <dbReference type="Proteomes" id="UP000729733"/>
    </source>
</evidence>
<evidence type="ECO:0000256" key="1">
    <source>
        <dbReference type="ARBA" id="ARBA00008791"/>
    </source>
</evidence>
<accession>A0A964FFH3</accession>
<dbReference type="AlphaFoldDB" id="A0A964FFH3"/>
<dbReference type="InterPro" id="IPR006016">
    <property type="entry name" value="UspA"/>
</dbReference>
<dbReference type="InterPro" id="IPR006015">
    <property type="entry name" value="Universal_stress_UspA"/>
</dbReference>
<gene>
    <name evidence="4" type="ORF">I4641_12370</name>
</gene>
<dbReference type="Gene3D" id="3.40.50.620">
    <property type="entry name" value="HUPs"/>
    <property type="match status" value="1"/>
</dbReference>
<dbReference type="CDD" id="cd00293">
    <property type="entry name" value="USP-like"/>
    <property type="match status" value="1"/>
</dbReference>
<dbReference type="PANTHER" id="PTHR46268:SF8">
    <property type="entry name" value="UNIVERSAL STRESS PROTEIN SLL1388"/>
    <property type="match status" value="1"/>
</dbReference>
<reference evidence="4" key="1">
    <citation type="journal article" date="2021" name="Antonie Van Leeuwenhoek">
        <title>Draft genome and description of Waterburya agarophytonicola gen. nov. sp. nov. (Pleurocapsales, Cyanobacteria): a seaweed symbiont.</title>
        <authorList>
            <person name="Bonthond G."/>
            <person name="Shalygin S."/>
            <person name="Bayer T."/>
            <person name="Weinberger F."/>
        </authorList>
    </citation>
    <scope>NUCLEOTIDE SEQUENCE</scope>
    <source>
        <strain evidence="4">KI4</strain>
    </source>
</reference>
<dbReference type="EMBL" id="JADWDC010000028">
    <property type="protein sequence ID" value="MCC0177775.1"/>
    <property type="molecule type" value="Genomic_DNA"/>
</dbReference>